<feature type="transmembrane region" description="Helical" evidence="8">
    <location>
        <begin position="397"/>
        <end position="420"/>
    </location>
</feature>
<evidence type="ECO:0000256" key="2">
    <source>
        <dbReference type="ARBA" id="ARBA00022448"/>
    </source>
</evidence>
<keyword evidence="2" id="KW-0813">Transport</keyword>
<feature type="transmembrane region" description="Helical" evidence="8">
    <location>
        <begin position="136"/>
        <end position="154"/>
    </location>
</feature>
<dbReference type="OrthoDB" id="9772725at2"/>
<dbReference type="GO" id="GO:0015833">
    <property type="term" value="P:peptide transport"/>
    <property type="evidence" value="ECO:0007669"/>
    <property type="project" value="UniProtKB-KW"/>
</dbReference>
<dbReference type="AlphaFoldDB" id="A0A396RMB2"/>
<keyword evidence="6 8" id="KW-1133">Transmembrane helix</keyword>
<dbReference type="Gene3D" id="1.20.1250.20">
    <property type="entry name" value="MFS general substrate transporter like domains"/>
    <property type="match status" value="2"/>
</dbReference>
<evidence type="ECO:0000313" key="9">
    <source>
        <dbReference type="EMBL" id="RHW16786.1"/>
    </source>
</evidence>
<feature type="transmembrane region" description="Helical" evidence="8">
    <location>
        <begin position="246"/>
        <end position="264"/>
    </location>
</feature>
<evidence type="ECO:0000256" key="4">
    <source>
        <dbReference type="ARBA" id="ARBA00022692"/>
    </source>
</evidence>
<dbReference type="InterPro" id="IPR050171">
    <property type="entry name" value="MFS_Transporters"/>
</dbReference>
<name>A0A396RMB2_9SPHN</name>
<evidence type="ECO:0000256" key="3">
    <source>
        <dbReference type="ARBA" id="ARBA00022475"/>
    </source>
</evidence>
<gene>
    <name evidence="9" type="ORF">D1610_13745</name>
</gene>
<keyword evidence="5" id="KW-0571">Peptide transport</keyword>
<dbReference type="EMBL" id="QWLV01000007">
    <property type="protein sequence ID" value="RHW16786.1"/>
    <property type="molecule type" value="Genomic_DNA"/>
</dbReference>
<feature type="transmembrane region" description="Helical" evidence="8">
    <location>
        <begin position="294"/>
        <end position="318"/>
    </location>
</feature>
<accession>A0A396RMB2</accession>
<dbReference type="GO" id="GO:1904680">
    <property type="term" value="F:peptide transmembrane transporter activity"/>
    <property type="evidence" value="ECO:0007669"/>
    <property type="project" value="InterPro"/>
</dbReference>
<dbReference type="InterPro" id="IPR036259">
    <property type="entry name" value="MFS_trans_sf"/>
</dbReference>
<evidence type="ECO:0000256" key="5">
    <source>
        <dbReference type="ARBA" id="ARBA00022856"/>
    </source>
</evidence>
<evidence type="ECO:0000256" key="6">
    <source>
        <dbReference type="ARBA" id="ARBA00022989"/>
    </source>
</evidence>
<feature type="transmembrane region" description="Helical" evidence="8">
    <location>
        <begin position="113"/>
        <end position="130"/>
    </location>
</feature>
<evidence type="ECO:0000256" key="7">
    <source>
        <dbReference type="ARBA" id="ARBA00023136"/>
    </source>
</evidence>
<keyword evidence="7 8" id="KW-0472">Membrane</keyword>
<dbReference type="SUPFAM" id="SSF103473">
    <property type="entry name" value="MFS general substrate transporter"/>
    <property type="match status" value="1"/>
</dbReference>
<feature type="transmembrane region" description="Helical" evidence="8">
    <location>
        <begin position="330"/>
        <end position="351"/>
    </location>
</feature>
<keyword evidence="10" id="KW-1185">Reference proteome</keyword>
<comment type="subcellular location">
    <subcellularLocation>
        <location evidence="1">Cell membrane</location>
        <topology evidence="1">Multi-pass membrane protein</topology>
    </subcellularLocation>
</comment>
<keyword evidence="4 8" id="KW-0812">Transmembrane</keyword>
<dbReference type="GO" id="GO:0005886">
    <property type="term" value="C:plasma membrane"/>
    <property type="evidence" value="ECO:0007669"/>
    <property type="project" value="UniProtKB-SubCell"/>
</dbReference>
<dbReference type="RefSeq" id="WP_118864760.1">
    <property type="nucleotide sequence ID" value="NZ_QWLV01000007.1"/>
</dbReference>
<comment type="caution">
    <text evidence="9">The sequence shown here is derived from an EMBL/GenBank/DDBJ whole genome shotgun (WGS) entry which is preliminary data.</text>
</comment>
<dbReference type="PANTHER" id="PTHR23517">
    <property type="entry name" value="RESISTANCE PROTEIN MDTM, PUTATIVE-RELATED-RELATED"/>
    <property type="match status" value="1"/>
</dbReference>
<dbReference type="CDD" id="cd17346">
    <property type="entry name" value="MFS_DtpA_like"/>
    <property type="match status" value="1"/>
</dbReference>
<feature type="transmembrane region" description="Helical" evidence="8">
    <location>
        <begin position="175"/>
        <end position="194"/>
    </location>
</feature>
<dbReference type="NCBIfam" id="TIGR00924">
    <property type="entry name" value="yjdL_sub1_fam"/>
    <property type="match status" value="1"/>
</dbReference>
<evidence type="ECO:0000256" key="8">
    <source>
        <dbReference type="SAM" id="Phobius"/>
    </source>
</evidence>
<proteinExistence type="predicted"/>
<dbReference type="PANTHER" id="PTHR23517:SF15">
    <property type="entry name" value="PROTON-DEPENDENT OLIGOPEPTIDE FAMILY TRANSPORT PROTEIN"/>
    <property type="match status" value="1"/>
</dbReference>
<keyword evidence="5" id="KW-0653">Protein transport</keyword>
<evidence type="ECO:0000256" key="1">
    <source>
        <dbReference type="ARBA" id="ARBA00004651"/>
    </source>
</evidence>
<dbReference type="InterPro" id="IPR000109">
    <property type="entry name" value="POT_fam"/>
</dbReference>
<reference evidence="9 10" key="1">
    <citation type="submission" date="2018-08" db="EMBL/GenBank/DDBJ databases">
        <title>The multiple taxonomic identification of Sphingomonas gilva.</title>
        <authorList>
            <person name="Zhu D."/>
            <person name="Zheng S."/>
        </authorList>
    </citation>
    <scope>NUCLEOTIDE SEQUENCE [LARGE SCALE GENOMIC DNA]</scope>
    <source>
        <strain evidence="9 10">ZDH117</strain>
    </source>
</reference>
<feature type="transmembrane region" description="Helical" evidence="8">
    <location>
        <begin position="200"/>
        <end position="221"/>
    </location>
</feature>
<evidence type="ECO:0000313" key="10">
    <source>
        <dbReference type="Proteomes" id="UP000266693"/>
    </source>
</evidence>
<feature type="transmembrane region" description="Helical" evidence="8">
    <location>
        <begin position="84"/>
        <end position="106"/>
    </location>
</feature>
<keyword evidence="3" id="KW-1003">Cell membrane</keyword>
<feature type="transmembrane region" description="Helical" evidence="8">
    <location>
        <begin position="426"/>
        <end position="444"/>
    </location>
</feature>
<dbReference type="InterPro" id="IPR005279">
    <property type="entry name" value="Dipep/tripep_permease"/>
</dbReference>
<protein>
    <submittedName>
        <fullName evidence="9">MFS transporter</fullName>
    </submittedName>
</protein>
<dbReference type="Pfam" id="PF00854">
    <property type="entry name" value="PTR2"/>
    <property type="match status" value="2"/>
</dbReference>
<sequence length="458" mass="49396">MTVADMSAPAIDNPIETRDFFGHPPGLWYLAFTEAWERFSYYGMQALLALYLVKYLLEPDRIAGVIGFEFVRAFFGGIDGQPLASAITGGYFALVYLTPIAGGLIADRWLGKRLTVLLGALTMALGHFMMASEALFLFALLALIIGVGLFKGNIASQVGALYKPTDLRRADAFQIFYLGINAGVIAAPLIVGTMGEKIGWHWGFGAAGVGMLIGLLIYLAGQKYLPNEPPRGREAPAGAALTRGDWGALVTLLLLIPVMAIALVPNNQIFNAYLVWGDANFDLRFAGTVLPTTWLVTLDAIVSISFLAIVALFWRWWGKRHREPDELGKMIIGSAFSVGGMACLFIAAATQGPGEKIGLFWPVAFHVINSIGFAHLLPVSLALFARLAPQSINATVIGIYYLAFFAANSLVGWVGGWLTAMPVPQFWLIHAGFGAMAGAVFLVLKLMLRGRLLPIAPA</sequence>
<organism evidence="9 10">
    <name type="scientific">Sphingomonas gilva</name>
    <dbReference type="NCBI Taxonomy" id="2305907"/>
    <lineage>
        <taxon>Bacteria</taxon>
        <taxon>Pseudomonadati</taxon>
        <taxon>Pseudomonadota</taxon>
        <taxon>Alphaproteobacteria</taxon>
        <taxon>Sphingomonadales</taxon>
        <taxon>Sphingomonadaceae</taxon>
        <taxon>Sphingomonas</taxon>
    </lineage>
</organism>
<feature type="transmembrane region" description="Helical" evidence="8">
    <location>
        <begin position="363"/>
        <end position="385"/>
    </location>
</feature>
<dbReference type="Proteomes" id="UP000266693">
    <property type="component" value="Unassembled WGS sequence"/>
</dbReference>